<keyword evidence="1" id="KW-0812">Transmembrane</keyword>
<dbReference type="AlphaFoldDB" id="A0A3E1IPP2"/>
<proteinExistence type="predicted"/>
<evidence type="ECO:0000313" key="2">
    <source>
        <dbReference type="EMBL" id="RFD74937.1"/>
    </source>
</evidence>
<dbReference type="Proteomes" id="UP000258888">
    <property type="component" value="Unassembled WGS sequence"/>
</dbReference>
<reference evidence="2 3" key="1">
    <citation type="submission" date="2016-02" db="EMBL/GenBank/DDBJ databases">
        <title>Gardnerella vaginalis Subgroups Defined by cpn60 Sequencing and Sialidase Activity in Isolates from Canada, Belgium and Kenya.</title>
        <authorList>
            <person name="Schellenberg J."/>
            <person name="Paramel Jayaprakash T."/>
            <person name="Withana Gamage N."/>
            <person name="Patterson M.H."/>
            <person name="Vaneechoutte M."/>
            <person name="Hill J.E."/>
        </authorList>
    </citation>
    <scope>NUCLEOTIDE SEQUENCE [LARGE SCALE GENOMIC DNA]</scope>
    <source>
        <strain evidence="2 3">N160</strain>
    </source>
</reference>
<keyword evidence="1" id="KW-1133">Transmembrane helix</keyword>
<name>A0A3E1IPP2_GARVA</name>
<evidence type="ECO:0000313" key="3">
    <source>
        <dbReference type="Proteomes" id="UP000258888"/>
    </source>
</evidence>
<keyword evidence="1" id="KW-0472">Membrane</keyword>
<gene>
    <name evidence="2" type="ORF">AXE76_01645</name>
</gene>
<feature type="transmembrane region" description="Helical" evidence="1">
    <location>
        <begin position="112"/>
        <end position="139"/>
    </location>
</feature>
<comment type="caution">
    <text evidence="2">The sequence shown here is derived from an EMBL/GenBank/DDBJ whole genome shotgun (WGS) entry which is preliminary data.</text>
</comment>
<feature type="transmembrane region" description="Helical" evidence="1">
    <location>
        <begin position="12"/>
        <end position="36"/>
    </location>
</feature>
<sequence length="148" mass="16851">MLFTNNMLSNVLVCVVMVFCFAPSLIFLVSEIMFLIPFSRRNKKIYKEKKYIKSIGGDVSKYKPSEPMPLIPWNAVAVYLAGWPVMILAFIINEVCNFYHLIDKETVDLTGYRLIIPFETCSILCAFIALAAMIGYSAYAVSQNRKNK</sequence>
<feature type="transmembrane region" description="Helical" evidence="1">
    <location>
        <begin position="70"/>
        <end position="92"/>
    </location>
</feature>
<keyword evidence="3" id="KW-1185">Reference proteome</keyword>
<organism evidence="2 3">
    <name type="scientific">Gardnerella vaginalis</name>
    <dbReference type="NCBI Taxonomy" id="2702"/>
    <lineage>
        <taxon>Bacteria</taxon>
        <taxon>Bacillati</taxon>
        <taxon>Actinomycetota</taxon>
        <taxon>Actinomycetes</taxon>
        <taxon>Bifidobacteriales</taxon>
        <taxon>Bifidobacteriaceae</taxon>
        <taxon>Gardnerella</taxon>
    </lineage>
</organism>
<protein>
    <submittedName>
        <fullName evidence="2">Uncharacterized protein</fullName>
    </submittedName>
</protein>
<evidence type="ECO:0000256" key="1">
    <source>
        <dbReference type="SAM" id="Phobius"/>
    </source>
</evidence>
<dbReference type="RefSeq" id="WP_004126870.1">
    <property type="nucleotide sequence ID" value="NZ_JAJNOU010000001.1"/>
</dbReference>
<dbReference type="EMBL" id="LSLH01000001">
    <property type="protein sequence ID" value="RFD74937.1"/>
    <property type="molecule type" value="Genomic_DNA"/>
</dbReference>
<accession>A0A3E1IPP2</accession>